<dbReference type="Gene3D" id="3.40.50.620">
    <property type="entry name" value="HUPs"/>
    <property type="match status" value="1"/>
</dbReference>
<evidence type="ECO:0000313" key="3">
    <source>
        <dbReference type="Proteomes" id="UP000179233"/>
    </source>
</evidence>
<name>A0A1G1VSN6_9BACT</name>
<dbReference type="PANTHER" id="PTHR43196">
    <property type="entry name" value="SULFATE ADENYLYLTRANSFERASE SUBUNIT 2"/>
    <property type="match status" value="1"/>
</dbReference>
<proteinExistence type="predicted"/>
<dbReference type="Pfam" id="PF01507">
    <property type="entry name" value="PAPS_reduct"/>
    <property type="match status" value="1"/>
</dbReference>
<dbReference type="InterPro" id="IPR014729">
    <property type="entry name" value="Rossmann-like_a/b/a_fold"/>
</dbReference>
<dbReference type="Proteomes" id="UP000179233">
    <property type="component" value="Unassembled WGS sequence"/>
</dbReference>
<sequence length="224" mass="26685">MQKIDRLKIRQSLKIIDLAGRKYQPRIGVFWSGGADSMVLLHLVKRAQDDKISLPVLYIDTKSESATTNQFIEKIKRDWQLPLLRVSDKPTRRQYRKAKSKSEKRQLIQMMKIRSIKRAIKKYRLKALMTGIRWQEDEAYESEVYFSPRKNHVRIHPLLHFTKEEIMSYLEENAVPYLEENSLQMRYPQKQGLLQRLLKRKKSLPKVKAHKGKVSRKMRSLGYF</sequence>
<evidence type="ECO:0000259" key="1">
    <source>
        <dbReference type="Pfam" id="PF01507"/>
    </source>
</evidence>
<organism evidence="2 3">
    <name type="scientific">Candidatus Chisholmbacteria bacterium RIFCSPHIGHO2_01_FULL_52_32</name>
    <dbReference type="NCBI Taxonomy" id="1797591"/>
    <lineage>
        <taxon>Bacteria</taxon>
        <taxon>Candidatus Chisholmiibacteriota</taxon>
    </lineage>
</organism>
<dbReference type="GO" id="GO:0003824">
    <property type="term" value="F:catalytic activity"/>
    <property type="evidence" value="ECO:0007669"/>
    <property type="project" value="InterPro"/>
</dbReference>
<reference evidence="2 3" key="1">
    <citation type="journal article" date="2016" name="Nat. Commun.">
        <title>Thousands of microbial genomes shed light on interconnected biogeochemical processes in an aquifer system.</title>
        <authorList>
            <person name="Anantharaman K."/>
            <person name="Brown C.T."/>
            <person name="Hug L.A."/>
            <person name="Sharon I."/>
            <person name="Castelle C.J."/>
            <person name="Probst A.J."/>
            <person name="Thomas B.C."/>
            <person name="Singh A."/>
            <person name="Wilkins M.J."/>
            <person name="Karaoz U."/>
            <person name="Brodie E.L."/>
            <person name="Williams K.H."/>
            <person name="Hubbard S.S."/>
            <person name="Banfield J.F."/>
        </authorList>
    </citation>
    <scope>NUCLEOTIDE SEQUENCE [LARGE SCALE GENOMIC DNA]</scope>
</reference>
<dbReference type="InterPro" id="IPR002500">
    <property type="entry name" value="PAPS_reduct_dom"/>
</dbReference>
<accession>A0A1G1VSN6</accession>
<dbReference type="SUPFAM" id="SSF52402">
    <property type="entry name" value="Adenine nucleotide alpha hydrolases-like"/>
    <property type="match status" value="1"/>
</dbReference>
<dbReference type="EMBL" id="MHCJ01000003">
    <property type="protein sequence ID" value="OGY18418.1"/>
    <property type="molecule type" value="Genomic_DNA"/>
</dbReference>
<evidence type="ECO:0000313" key="2">
    <source>
        <dbReference type="EMBL" id="OGY18418.1"/>
    </source>
</evidence>
<gene>
    <name evidence="2" type="ORF">A2786_02875</name>
</gene>
<protein>
    <recommendedName>
        <fullName evidence="1">Phosphoadenosine phosphosulphate reductase domain-containing protein</fullName>
    </recommendedName>
</protein>
<feature type="domain" description="Phosphoadenosine phosphosulphate reductase" evidence="1">
    <location>
        <begin position="29"/>
        <end position="178"/>
    </location>
</feature>
<dbReference type="PANTHER" id="PTHR43196:SF1">
    <property type="entry name" value="SULFATE ADENYLYLTRANSFERASE SUBUNIT 2"/>
    <property type="match status" value="1"/>
</dbReference>
<dbReference type="AlphaFoldDB" id="A0A1G1VSN6"/>
<dbReference type="InterPro" id="IPR050128">
    <property type="entry name" value="Sulfate_adenylyltrnsfr_sub2"/>
</dbReference>
<comment type="caution">
    <text evidence="2">The sequence shown here is derived from an EMBL/GenBank/DDBJ whole genome shotgun (WGS) entry which is preliminary data.</text>
</comment>